<dbReference type="PANTHER" id="PTHR33359:SF1">
    <property type="entry name" value="MOLYBDOPTERIN SYNTHASE SULFUR CARRIER SUBUNIT"/>
    <property type="match status" value="1"/>
</dbReference>
<dbReference type="EMBL" id="SIHO01000001">
    <property type="protein sequence ID" value="TFU06478.1"/>
    <property type="molecule type" value="Genomic_DNA"/>
</dbReference>
<keyword evidence="1" id="KW-0547">Nucleotide-binding</keyword>
<dbReference type="UniPathway" id="UPA00344"/>
<dbReference type="CDD" id="cd00754">
    <property type="entry name" value="Ubl_MoaD"/>
    <property type="match status" value="1"/>
</dbReference>
<dbReference type="GO" id="GO:0006777">
    <property type="term" value="P:Mo-molybdopterin cofactor biosynthetic process"/>
    <property type="evidence" value="ECO:0007669"/>
    <property type="project" value="InterPro"/>
</dbReference>
<comment type="similarity">
    <text evidence="2">Belongs to the MoaD family.</text>
</comment>
<dbReference type="RefSeq" id="WP_135245202.1">
    <property type="nucleotide sequence ID" value="NZ_SIHO01000001.1"/>
</dbReference>
<reference evidence="4 5" key="1">
    <citation type="submission" date="2019-02" db="EMBL/GenBank/DDBJ databases">
        <title>Polymorphobacter sp. isolated from the lake at the Tibet of China.</title>
        <authorList>
            <person name="Li A."/>
        </authorList>
    </citation>
    <scope>NUCLEOTIDE SEQUENCE [LARGE SCALE GENOMIC DNA]</scope>
    <source>
        <strain evidence="4 5">DJ1R-1</strain>
    </source>
</reference>
<dbReference type="InterPro" id="IPR044672">
    <property type="entry name" value="MOCS2A"/>
</dbReference>
<evidence type="ECO:0000256" key="1">
    <source>
        <dbReference type="ARBA" id="ARBA00022741"/>
    </source>
</evidence>
<dbReference type="AlphaFoldDB" id="A0A4Y9EU97"/>
<dbReference type="PANTHER" id="PTHR33359">
    <property type="entry name" value="MOLYBDOPTERIN SYNTHASE SULFUR CARRIER SUBUNIT"/>
    <property type="match status" value="1"/>
</dbReference>
<accession>A0A4Y9EU97</accession>
<sequence length="84" mass="9080">MTQLLYFAWVREKLGRDGEEIALPVSIATVGELLDWLASRSPAHAAALADRSRLRVAVNQEFADDYTPVGPADEVAIFPPVTGG</sequence>
<dbReference type="InterPro" id="IPR016155">
    <property type="entry name" value="Mopterin_synth/thiamin_S_b"/>
</dbReference>
<evidence type="ECO:0000313" key="4">
    <source>
        <dbReference type="EMBL" id="TFU06478.1"/>
    </source>
</evidence>
<dbReference type="NCBIfam" id="TIGR01682">
    <property type="entry name" value="moaD"/>
    <property type="match status" value="1"/>
</dbReference>
<evidence type="ECO:0000256" key="2">
    <source>
        <dbReference type="ARBA" id="ARBA00024200"/>
    </source>
</evidence>
<evidence type="ECO:0000256" key="3">
    <source>
        <dbReference type="ARBA" id="ARBA00024247"/>
    </source>
</evidence>
<gene>
    <name evidence="4" type="primary">moaD</name>
    <name evidence="4" type="ORF">EUV02_05720</name>
</gene>
<dbReference type="SUPFAM" id="SSF54285">
    <property type="entry name" value="MoaD/ThiS"/>
    <property type="match status" value="1"/>
</dbReference>
<keyword evidence="5" id="KW-1185">Reference proteome</keyword>
<dbReference type="GO" id="GO:0000166">
    <property type="term" value="F:nucleotide binding"/>
    <property type="evidence" value="ECO:0007669"/>
    <property type="project" value="UniProtKB-KW"/>
</dbReference>
<comment type="caution">
    <text evidence="4">The sequence shown here is derived from an EMBL/GenBank/DDBJ whole genome shotgun (WGS) entry which is preliminary data.</text>
</comment>
<dbReference type="InterPro" id="IPR012675">
    <property type="entry name" value="Beta-grasp_dom_sf"/>
</dbReference>
<name>A0A4Y9EU97_9SPHN</name>
<dbReference type="OrthoDB" id="9800712at2"/>
<dbReference type="InterPro" id="IPR003749">
    <property type="entry name" value="ThiS/MoaD-like"/>
</dbReference>
<dbReference type="Pfam" id="PF02597">
    <property type="entry name" value="ThiS"/>
    <property type="match status" value="1"/>
</dbReference>
<protein>
    <recommendedName>
        <fullName evidence="3">Molybdopterin synthase sulfur carrier subunit</fullName>
    </recommendedName>
</protein>
<dbReference type="Gene3D" id="3.10.20.30">
    <property type="match status" value="1"/>
</dbReference>
<evidence type="ECO:0000313" key="5">
    <source>
        <dbReference type="Proteomes" id="UP000297737"/>
    </source>
</evidence>
<proteinExistence type="inferred from homology"/>
<organism evidence="4 5">
    <name type="scientific">Glacieibacterium arshaanense</name>
    <dbReference type="NCBI Taxonomy" id="2511025"/>
    <lineage>
        <taxon>Bacteria</taxon>
        <taxon>Pseudomonadati</taxon>
        <taxon>Pseudomonadota</taxon>
        <taxon>Alphaproteobacteria</taxon>
        <taxon>Sphingomonadales</taxon>
        <taxon>Sphingosinicellaceae</taxon>
        <taxon>Glacieibacterium</taxon>
    </lineage>
</organism>
<dbReference type="GO" id="GO:1990133">
    <property type="term" value="C:molybdopterin adenylyltransferase complex"/>
    <property type="evidence" value="ECO:0007669"/>
    <property type="project" value="TreeGrafter"/>
</dbReference>
<dbReference type="Proteomes" id="UP000297737">
    <property type="component" value="Unassembled WGS sequence"/>
</dbReference>